<feature type="domain" description="Type II secretion system protein GspF" evidence="8">
    <location>
        <begin position="32"/>
        <end position="158"/>
    </location>
</feature>
<dbReference type="AlphaFoldDB" id="A0A3Q9MQL7"/>
<proteinExistence type="inferred from homology"/>
<feature type="transmembrane region" description="Helical" evidence="7">
    <location>
        <begin position="135"/>
        <end position="157"/>
    </location>
</feature>
<keyword evidence="4 7" id="KW-0812">Transmembrane</keyword>
<evidence type="ECO:0000313" key="9">
    <source>
        <dbReference type="EMBL" id="AZT39717.1"/>
    </source>
</evidence>
<feature type="transmembrane region" description="Helical" evidence="7">
    <location>
        <begin position="187"/>
        <end position="205"/>
    </location>
</feature>
<evidence type="ECO:0000259" key="8">
    <source>
        <dbReference type="Pfam" id="PF00482"/>
    </source>
</evidence>
<dbReference type="InterPro" id="IPR042094">
    <property type="entry name" value="T2SS_GspF_sf"/>
</dbReference>
<evidence type="ECO:0000256" key="6">
    <source>
        <dbReference type="ARBA" id="ARBA00023136"/>
    </source>
</evidence>
<comment type="similarity">
    <text evidence="2">Belongs to the GSP F family.</text>
</comment>
<evidence type="ECO:0000256" key="7">
    <source>
        <dbReference type="SAM" id="Phobius"/>
    </source>
</evidence>
<keyword evidence="3" id="KW-1003">Cell membrane</keyword>
<evidence type="ECO:0000256" key="2">
    <source>
        <dbReference type="ARBA" id="ARBA00005745"/>
    </source>
</evidence>
<dbReference type="PANTHER" id="PTHR30012">
    <property type="entry name" value="GENERAL SECRETION PATHWAY PROTEIN"/>
    <property type="match status" value="1"/>
</dbReference>
<dbReference type="Pfam" id="PF00482">
    <property type="entry name" value="T2SSF"/>
    <property type="match status" value="2"/>
</dbReference>
<feature type="transmembrane region" description="Helical" evidence="7">
    <location>
        <begin position="337"/>
        <end position="356"/>
    </location>
</feature>
<keyword evidence="9" id="KW-0614">Plasmid</keyword>
<keyword evidence="5 7" id="KW-1133">Transmembrane helix</keyword>
<dbReference type="GO" id="GO:0005886">
    <property type="term" value="C:plasma membrane"/>
    <property type="evidence" value="ECO:0007669"/>
    <property type="project" value="UniProtKB-SubCell"/>
</dbReference>
<dbReference type="PANTHER" id="PTHR30012:SF0">
    <property type="entry name" value="TYPE II SECRETION SYSTEM PROTEIN F-RELATED"/>
    <property type="match status" value="1"/>
</dbReference>
<evidence type="ECO:0000256" key="3">
    <source>
        <dbReference type="ARBA" id="ARBA00022475"/>
    </source>
</evidence>
<geneLocation type="plasmid" evidence="9">
    <name>pRSE21</name>
</geneLocation>
<evidence type="ECO:0000313" key="10">
    <source>
        <dbReference type="EMBL" id="AZT44380.1"/>
    </source>
</evidence>
<gene>
    <name evidence="10" type="ORF">EL007_24290</name>
    <name evidence="9" type="ORF">ELZ88_24660</name>
</gene>
<feature type="domain" description="Type II secretion system protein GspF" evidence="8">
    <location>
        <begin position="233"/>
        <end position="351"/>
    </location>
</feature>
<dbReference type="EMBL" id="CP034699">
    <property type="protein sequence ID" value="AZT44380.1"/>
    <property type="molecule type" value="Genomic_DNA"/>
</dbReference>
<dbReference type="EMBL" id="CP034710">
    <property type="protein sequence ID" value="AZT39717.1"/>
    <property type="molecule type" value="Genomic_DNA"/>
</dbReference>
<protein>
    <submittedName>
        <fullName evidence="9">General secretion pathway protein GspF</fullName>
    </submittedName>
</protein>
<evidence type="ECO:0000256" key="5">
    <source>
        <dbReference type="ARBA" id="ARBA00022989"/>
    </source>
</evidence>
<evidence type="ECO:0000256" key="1">
    <source>
        <dbReference type="ARBA" id="ARBA00004651"/>
    </source>
</evidence>
<accession>A0A3Q9MQL7</accession>
<organism evidence="9">
    <name type="scientific">Salmonella enterica subsp. enterica serovar Karamoja</name>
    <dbReference type="NCBI Taxonomy" id="2500153"/>
    <lineage>
        <taxon>Bacteria</taxon>
        <taxon>Pseudomonadati</taxon>
        <taxon>Pseudomonadota</taxon>
        <taxon>Gammaproteobacteria</taxon>
        <taxon>Enterobacterales</taxon>
        <taxon>Enterobacteriaceae</taxon>
        <taxon>Salmonella</taxon>
    </lineage>
</organism>
<dbReference type="RefSeq" id="WP_168445625.1">
    <property type="nucleotide sequence ID" value="NZ_CP034699.1"/>
</dbReference>
<geneLocation type="plasmid" evidence="10">
    <name>pRSE40</name>
</geneLocation>
<sequence>MRGLKRRLTDGLQDVALWLLRHGFTATERLRFYENLAFLLKNNIPLKDAFNHMLTSSGKGHRLAGVNSTTVCIRDCLQALSTGVRLDAAMADWLPEQEVAFITTGLANGQLASTLERAAFVVSNLKEIQVGLMSLIYPIFLLATTFGMIYATGAMMLPTMEQLTPRSEWTGALWLTGVLANFELDNWPVLLCLLLGLAIFVIWSMKNLTGRTRQFLDNFLPWSIYKDLQGASFLINYAALMKAGVSPKDALLTLTRFASPWLKERLVPASAGLNRGLGLGPALEVSGHNFPSADCISTIKLIDGGNESENIIETFAVRVLETTQAAIKRKFFRLRMYAMLLNTLWLILSILANQQIGVFH</sequence>
<reference evidence="9" key="1">
    <citation type="submission" date="2018-12" db="EMBL/GenBank/DDBJ databases">
        <title>Complete genome sequences of twenty non-typhoidal Salmonella isolates from Rwanda.</title>
        <authorList>
            <person name="Byukusenge M."/>
            <person name="Li L."/>
            <person name="Subhashinie K."/>
            <person name="Nzayirambaho M."/>
            <person name="Kuchipudi S.V."/>
            <person name="Jayarao B.M."/>
        </authorList>
    </citation>
    <scope>NUCLEOTIDE SEQUENCE</scope>
    <source>
        <strain evidence="9">RSE21</strain>
        <strain evidence="10">RSE40</strain>
        <plasmid evidence="9">pRSE21</plasmid>
        <plasmid evidence="10">pRSE40</plasmid>
    </source>
</reference>
<keyword evidence="6 7" id="KW-0472">Membrane</keyword>
<name>A0A3Q9MQL7_SALET</name>
<dbReference type="InterPro" id="IPR003004">
    <property type="entry name" value="GspF/PilC"/>
</dbReference>
<dbReference type="InterPro" id="IPR018076">
    <property type="entry name" value="T2SS_GspF_dom"/>
</dbReference>
<dbReference type="Gene3D" id="1.20.81.30">
    <property type="entry name" value="Type II secretion system (T2SS), domain F"/>
    <property type="match status" value="2"/>
</dbReference>
<evidence type="ECO:0000256" key="4">
    <source>
        <dbReference type="ARBA" id="ARBA00022692"/>
    </source>
</evidence>
<comment type="subcellular location">
    <subcellularLocation>
        <location evidence="1">Cell membrane</location>
        <topology evidence="1">Multi-pass membrane protein</topology>
    </subcellularLocation>
</comment>